<evidence type="ECO:0000313" key="2">
    <source>
        <dbReference type="EMBL" id="AGK60212.1"/>
    </source>
</evidence>
<organism evidence="2 3">
    <name type="scientific">Archaeoglobus sulfaticallidus PM70-1</name>
    <dbReference type="NCBI Taxonomy" id="387631"/>
    <lineage>
        <taxon>Archaea</taxon>
        <taxon>Methanobacteriati</taxon>
        <taxon>Methanobacteriota</taxon>
        <taxon>Archaeoglobi</taxon>
        <taxon>Archaeoglobales</taxon>
        <taxon>Archaeoglobaceae</taxon>
        <taxon>Archaeoglobus</taxon>
    </lineage>
</organism>
<accession>N0BD89</accession>
<evidence type="ECO:0000259" key="1">
    <source>
        <dbReference type="SMART" id="SM00849"/>
    </source>
</evidence>
<dbReference type="GO" id="GO:0016740">
    <property type="term" value="F:transferase activity"/>
    <property type="evidence" value="ECO:0007669"/>
    <property type="project" value="TreeGrafter"/>
</dbReference>
<dbReference type="STRING" id="387631.Asulf_00177"/>
<reference evidence="2 3" key="1">
    <citation type="journal article" date="2013" name="Genome Announc.">
        <title>Complete Genome Sequence of the Thermophilic and Facultatively Chemolithoautotrophic Sulfate Reducer Archaeoglobus sulfaticallidus Strain PM70-1T.</title>
        <authorList>
            <person name="Stokke R."/>
            <person name="Hocking W.P."/>
            <person name="Steinsbu B.O."/>
            <person name="Steen I.H."/>
        </authorList>
    </citation>
    <scope>NUCLEOTIDE SEQUENCE [LARGE SCALE GENOMIC DNA]</scope>
    <source>
        <strain evidence="2">PM70-1</strain>
    </source>
</reference>
<dbReference type="eggNOG" id="arCOG00503">
    <property type="taxonomic scope" value="Archaea"/>
</dbReference>
<proteinExistence type="predicted"/>
<dbReference type="PANTHER" id="PTHR13754">
    <property type="entry name" value="METALLO-BETA-LACTAMASE SUPERFAMILY PROTEIN"/>
    <property type="match status" value="1"/>
</dbReference>
<name>N0BD89_9EURY</name>
<dbReference type="OrthoDB" id="7773at2157"/>
<protein>
    <submittedName>
        <fullName evidence="2">Metal-dependent hydrolases of the beta-lactamase superfamily II</fullName>
    </submittedName>
</protein>
<dbReference type="Pfam" id="PF00753">
    <property type="entry name" value="Lactamase_B"/>
    <property type="match status" value="1"/>
</dbReference>
<dbReference type="PANTHER" id="PTHR13754:SF13">
    <property type="entry name" value="METALLO-BETA-LACTAMASE SUPERFAMILY PROTEIN (AFU_ORTHOLOGUE AFUA_3G07630)"/>
    <property type="match status" value="1"/>
</dbReference>
<dbReference type="RefSeq" id="WP_015589811.1">
    <property type="nucleotide sequence ID" value="NC_021169.1"/>
</dbReference>
<dbReference type="KEGG" id="ast:Asulf_00177"/>
<dbReference type="GO" id="GO:0016787">
    <property type="term" value="F:hydrolase activity"/>
    <property type="evidence" value="ECO:0007669"/>
    <property type="project" value="UniProtKB-KW"/>
</dbReference>
<evidence type="ECO:0000313" key="3">
    <source>
        <dbReference type="Proteomes" id="UP000013307"/>
    </source>
</evidence>
<dbReference type="Proteomes" id="UP000013307">
    <property type="component" value="Chromosome"/>
</dbReference>
<dbReference type="CDD" id="cd07713">
    <property type="entry name" value="DHPS-like_MBL-fold"/>
    <property type="match status" value="1"/>
</dbReference>
<dbReference type="HOGENOM" id="CLU_036012_0_0_2"/>
<gene>
    <name evidence="2" type="ORF">Asulf_00177</name>
</gene>
<dbReference type="Gene3D" id="3.60.15.10">
    <property type="entry name" value="Ribonuclease Z/Hydroxyacylglutathione hydrolase-like"/>
    <property type="match status" value="1"/>
</dbReference>
<dbReference type="InterPro" id="IPR036866">
    <property type="entry name" value="RibonucZ/Hydroxyglut_hydro"/>
</dbReference>
<keyword evidence="2" id="KW-0378">Hydrolase</keyword>
<dbReference type="SUPFAM" id="SSF56281">
    <property type="entry name" value="Metallo-hydrolase/oxidoreductase"/>
    <property type="match status" value="1"/>
</dbReference>
<dbReference type="InterPro" id="IPR001279">
    <property type="entry name" value="Metallo-B-lactamas"/>
</dbReference>
<dbReference type="AlphaFoldDB" id="N0BD89"/>
<keyword evidence="3" id="KW-1185">Reference proteome</keyword>
<dbReference type="InterPro" id="IPR041712">
    <property type="entry name" value="DHPS-like_MBL-fold"/>
</dbReference>
<feature type="domain" description="Metallo-beta-lactamase" evidence="1">
    <location>
        <begin position="31"/>
        <end position="252"/>
    </location>
</feature>
<dbReference type="EMBL" id="CP005290">
    <property type="protein sequence ID" value="AGK60212.1"/>
    <property type="molecule type" value="Genomic_DNA"/>
</dbReference>
<dbReference type="InterPro" id="IPR052926">
    <property type="entry name" value="Metallo-beta-lactamase_dom"/>
</dbReference>
<dbReference type="GeneID" id="15391823"/>
<sequence>MIDEFGEVKKAEVFILADNFVPKPGKFIAEYGFSAFLKIYGDEEIGVLLDTGAGYAIEHNWEQFSLCWDEVNYIVLSHRHFDHTGGLLKVLDKTNAPIIAHPNLFKPSFLWVRGRFVDGSLPFPESLIREKARIYMIRDPLKIAPGVVISGEIPRVTDFEKSPETFSLEDGRFVNDRMDDDMAVFIKTKKGLSIITGCAHSGVVNTVKRGMELSGESPFMVAGGFHLIFADRERIQKTAEELMVAKLIAPTHCSGFGVAGEIVRRDPSKYIPIGAGIRFEI</sequence>
<dbReference type="SMART" id="SM00849">
    <property type="entry name" value="Lactamase_B"/>
    <property type="match status" value="1"/>
</dbReference>